<dbReference type="KEGG" id="muh:HYN43_007875"/>
<dbReference type="Proteomes" id="UP000270046">
    <property type="component" value="Chromosome"/>
</dbReference>
<feature type="binding site" evidence="2">
    <location>
        <position position="67"/>
    </location>
    <ligand>
        <name>Mn(2+)</name>
        <dbReference type="ChEBI" id="CHEBI:29035"/>
        <label>1</label>
    </ligand>
</feature>
<dbReference type="InterPro" id="IPR012347">
    <property type="entry name" value="Ferritin-like"/>
</dbReference>
<dbReference type="EMBL" id="CP032869">
    <property type="protein sequence ID" value="AYL95218.1"/>
    <property type="molecule type" value="Genomic_DNA"/>
</dbReference>
<evidence type="ECO:0000256" key="3">
    <source>
        <dbReference type="PIRSR" id="PIRSR607760-2"/>
    </source>
</evidence>
<reference evidence="5 6" key="1">
    <citation type="submission" date="2018-10" db="EMBL/GenBank/DDBJ databases">
        <title>Genome sequencing of Mucilaginibacter sp. HYN0043.</title>
        <authorList>
            <person name="Kim M."/>
            <person name="Yi H."/>
        </authorList>
    </citation>
    <scope>NUCLEOTIDE SEQUENCE [LARGE SCALE GENOMIC DNA]</scope>
    <source>
        <strain evidence="5 6">HYN0043</strain>
    </source>
</reference>
<feature type="binding site" evidence="3">
    <location>
        <position position="231"/>
    </location>
    <ligand>
        <name>Ca(2+)</name>
        <dbReference type="ChEBI" id="CHEBI:29108"/>
    </ligand>
</feature>
<feature type="binding site" evidence="3">
    <location>
        <position position="62"/>
    </location>
    <ligand>
        <name>Ca(2+)</name>
        <dbReference type="ChEBI" id="CHEBI:29108"/>
    </ligand>
</feature>
<feature type="binding site" evidence="3">
    <location>
        <position position="229"/>
    </location>
    <ligand>
        <name>Ca(2+)</name>
        <dbReference type="ChEBI" id="CHEBI:29108"/>
    </ligand>
</feature>
<gene>
    <name evidence="5" type="ORF">HYN43_007875</name>
</gene>
<comment type="similarity">
    <text evidence="1">Belongs to the manganese catalase family.</text>
</comment>
<dbReference type="InterPro" id="IPR007760">
    <property type="entry name" value="Mn_catalase"/>
</dbReference>
<dbReference type="RefSeq" id="WP_119408921.1">
    <property type="nucleotide sequence ID" value="NZ_CP032869.1"/>
</dbReference>
<proteinExistence type="inferred from homology"/>
<keyword evidence="3" id="KW-0106">Calcium</keyword>
<dbReference type="InterPro" id="IPR009078">
    <property type="entry name" value="Ferritin-like_SF"/>
</dbReference>
<accession>A0A494VV97</accession>
<evidence type="ECO:0000256" key="1">
    <source>
        <dbReference type="ARBA" id="ARBA00007644"/>
    </source>
</evidence>
<evidence type="ECO:0000256" key="2">
    <source>
        <dbReference type="PIRSR" id="PIRSR607760-1"/>
    </source>
</evidence>
<dbReference type="GO" id="GO:0046872">
    <property type="term" value="F:metal ion binding"/>
    <property type="evidence" value="ECO:0007669"/>
    <property type="project" value="UniProtKB-KW"/>
</dbReference>
<dbReference type="Pfam" id="PF05067">
    <property type="entry name" value="Mn_catalase"/>
    <property type="match status" value="1"/>
</dbReference>
<feature type="binding site" evidence="2">
    <location>
        <position position="162"/>
    </location>
    <ligand>
        <name>Mn(2+)</name>
        <dbReference type="ChEBI" id="CHEBI:29035"/>
        <label>1</label>
    </ligand>
</feature>
<feature type="binding site" evidence="2">
    <location>
        <position position="35"/>
    </location>
    <ligand>
        <name>Mn(2+)</name>
        <dbReference type="ChEBI" id="CHEBI:29035"/>
        <label>1</label>
    </ligand>
</feature>
<dbReference type="SUPFAM" id="SSF47240">
    <property type="entry name" value="Ferritin-like"/>
    <property type="match status" value="1"/>
</dbReference>
<dbReference type="AlphaFoldDB" id="A0A494VV97"/>
<organism evidence="5 6">
    <name type="scientific">Mucilaginibacter celer</name>
    <dbReference type="NCBI Taxonomy" id="2305508"/>
    <lineage>
        <taxon>Bacteria</taxon>
        <taxon>Pseudomonadati</taxon>
        <taxon>Bacteroidota</taxon>
        <taxon>Sphingobacteriia</taxon>
        <taxon>Sphingobacteriales</taxon>
        <taxon>Sphingobacteriaceae</taxon>
        <taxon>Mucilaginibacter</taxon>
    </lineage>
</organism>
<dbReference type="InterPro" id="IPR039377">
    <property type="entry name" value="Mn_catalase_dom"/>
</dbReference>
<feature type="binding site" evidence="3">
    <location>
        <position position="227"/>
    </location>
    <ligand>
        <name>Ca(2+)</name>
        <dbReference type="ChEBI" id="CHEBI:29108"/>
    </ligand>
</feature>
<evidence type="ECO:0000313" key="5">
    <source>
        <dbReference type="EMBL" id="AYL95218.1"/>
    </source>
</evidence>
<feature type="binding site" evidence="2">
    <location>
        <position position="195"/>
    </location>
    <ligand>
        <name>Mn(2+)</name>
        <dbReference type="ChEBI" id="CHEBI:29035"/>
        <label>1</label>
    </ligand>
</feature>
<protein>
    <submittedName>
        <fullName evidence="5">Manganese catalase family protein</fullName>
    </submittedName>
</protein>
<keyword evidence="2" id="KW-0479">Metal-binding</keyword>
<dbReference type="Gene3D" id="1.20.1260.10">
    <property type="match status" value="1"/>
</dbReference>
<feature type="compositionally biased region" description="Polar residues" evidence="4">
    <location>
        <begin position="304"/>
        <end position="318"/>
    </location>
</feature>
<feature type="binding site" evidence="3">
    <location>
        <position position="58"/>
    </location>
    <ligand>
        <name>Ca(2+)</name>
        <dbReference type="ChEBI" id="CHEBI:29108"/>
    </ligand>
</feature>
<feature type="region of interest" description="Disordered" evidence="4">
    <location>
        <begin position="283"/>
        <end position="318"/>
    </location>
</feature>
<keyword evidence="6" id="KW-1185">Reference proteome</keyword>
<keyword evidence="2" id="KW-0464">Manganese</keyword>
<evidence type="ECO:0000313" key="6">
    <source>
        <dbReference type="Proteomes" id="UP000270046"/>
    </source>
</evidence>
<comment type="cofactor">
    <cofactor evidence="2">
        <name>Mn(2+)</name>
        <dbReference type="ChEBI" id="CHEBI:29035"/>
    </cofactor>
    <text evidence="2">Binds 2 manganese ions per subunit.</text>
</comment>
<dbReference type="OrthoDB" id="9800585at2"/>
<dbReference type="CDD" id="cd01051">
    <property type="entry name" value="Mn_catalase"/>
    <property type="match status" value="1"/>
</dbReference>
<comment type="cofactor">
    <cofactor evidence="3">
        <name>Ca(2+)</name>
        <dbReference type="ChEBI" id="CHEBI:29108"/>
    </cofactor>
    <text evidence="3">Binds 1 Ca(2+) ion per subunit.</text>
</comment>
<feature type="binding site" evidence="2">
    <location>
        <position position="70"/>
    </location>
    <ligand>
        <name>Mn(2+)</name>
        <dbReference type="ChEBI" id="CHEBI:29035"/>
        <label>1</label>
    </ligand>
</feature>
<evidence type="ECO:0000256" key="4">
    <source>
        <dbReference type="SAM" id="MobiDB-lite"/>
    </source>
</evidence>
<name>A0A494VV97_9SPHI</name>
<sequence length="318" mass="35349">MFHHVKSLQFNARVSRPDPRFANLLLEQFGGENGELAAAMQYFTQAFGAKVPYPDKYDMLMDIATEEFSHLEIVGATIQMLLKGVNGELKNAADSSEIMQVMNGKAAKENIIHEALTANPQFVMITGGGVTPRNSQGIPWCASYIHSNGDLTVDLRSNLASESRAKLVYEHLMKFTDDPYIHETLSFLMTREVAHYKMFEAALNSIPDNFPPGVLAADPRYTQQVYNLSDGAVRGPWNEGEMPGIGKEWVFVEQPLQQVQETEGQTNLPQDFSRDLKASEKLNQEMSAVKSAEVKNAEPKGVAQWSTYEAVSTPTVLK</sequence>